<feature type="binding site" evidence="5">
    <location>
        <position position="64"/>
    </location>
    <ligand>
        <name>(2E)-4-hydroxy-3-methylbut-2-enyl diphosphate</name>
        <dbReference type="ChEBI" id="CHEBI:128753"/>
    </ligand>
</feature>
<dbReference type="GO" id="GO:0019288">
    <property type="term" value="P:isopentenyl diphosphate biosynthetic process, methylerythritol 4-phosphate pathway"/>
    <property type="evidence" value="ECO:0007669"/>
    <property type="project" value="UniProtKB-UniRule"/>
</dbReference>
<keyword evidence="1 5" id="KW-0004">4Fe-4S</keyword>
<feature type="binding site" evidence="5">
    <location>
        <position position="249"/>
    </location>
    <ligand>
        <name>dimethylallyl diphosphate</name>
        <dbReference type="ChEBI" id="CHEBI:57623"/>
    </ligand>
</feature>
<sequence>MQRPASKSAPNRNSRMNAPNKPPLTIRLCEPRGFCAGVDRAIQIVVLALKKFGAPVYVRHEIVHNRFVVDGLRERGAIFVKELSDIPGDHRERPVVFSAHGVPKSVPADAESRHMFYLDATCPLVSKVHKQAMRHQRLGRHVLLIGHAGHPEVVGTMGQLPEGAVTLVETVEQVSGLDVPDEENLGYVTQTTLSVDDTADIVAALERRFPNLTAPSSESICYATTNRQEAVKKAAPGTGMFLIVGAPNSSNSRRLVEVARRHGAADAVLVQRASEIDWTRMQGVSTIGISAGASAPEIVVQEIIDAFRDRFDVTVDIALTVEETENFPVMRDLRDTALEPADMAFLNGAEN</sequence>
<keyword evidence="3 5" id="KW-0408">Iron</keyword>
<comment type="similarity">
    <text evidence="5">Belongs to the IspH family.</text>
</comment>
<name>A0A6N1VHS3_9HYPH</name>
<dbReference type="GO" id="GO:0051539">
    <property type="term" value="F:4 iron, 4 sulfur cluster binding"/>
    <property type="evidence" value="ECO:0007669"/>
    <property type="project" value="UniProtKB-UniRule"/>
</dbReference>
<dbReference type="Pfam" id="PF02401">
    <property type="entry name" value="LYTB"/>
    <property type="match status" value="1"/>
</dbReference>
<dbReference type="CDD" id="cd13944">
    <property type="entry name" value="lytB_ispH"/>
    <property type="match status" value="1"/>
</dbReference>
<evidence type="ECO:0000256" key="4">
    <source>
        <dbReference type="ARBA" id="ARBA00023014"/>
    </source>
</evidence>
<feature type="binding site" evidence="5">
    <location>
        <position position="249"/>
    </location>
    <ligand>
        <name>(2E)-4-hydroxy-3-methylbut-2-enyl diphosphate</name>
        <dbReference type="ChEBI" id="CHEBI:128753"/>
    </ligand>
</feature>
<evidence type="ECO:0000313" key="8">
    <source>
        <dbReference type="Proteomes" id="UP000509367"/>
    </source>
</evidence>
<comment type="pathway">
    <text evidence="5">Isoprenoid biosynthesis; isopentenyl diphosphate biosynthesis via DXP pathway; isopentenyl diphosphate from 1-deoxy-D-xylulose 5-phosphate: step 6/6.</text>
</comment>
<evidence type="ECO:0000256" key="6">
    <source>
        <dbReference type="SAM" id="MobiDB-lite"/>
    </source>
</evidence>
<feature type="compositionally biased region" description="Polar residues" evidence="6">
    <location>
        <begin position="8"/>
        <end position="17"/>
    </location>
</feature>
<keyword evidence="4 5" id="KW-0411">Iron-sulfur</keyword>
<dbReference type="Gene3D" id="3.40.50.11270">
    <property type="match status" value="1"/>
</dbReference>
<keyword evidence="8" id="KW-1185">Reference proteome</keyword>
<feature type="binding site" evidence="5">
    <location>
        <position position="294"/>
    </location>
    <ligand>
        <name>isopentenyl diphosphate</name>
        <dbReference type="ChEBI" id="CHEBI:128769"/>
    </ligand>
</feature>
<dbReference type="KEGG" id="orm:HTY61_10630"/>
<accession>A0A6N1VHS3</accession>
<feature type="binding site" evidence="5">
    <location>
        <position position="251"/>
    </location>
    <ligand>
        <name>isopentenyl diphosphate</name>
        <dbReference type="ChEBI" id="CHEBI:128769"/>
    </ligand>
</feature>
<dbReference type="EC" id="1.17.7.4" evidence="5"/>
<keyword evidence="5" id="KW-0414">Isoprene biosynthesis</keyword>
<evidence type="ECO:0000256" key="5">
    <source>
        <dbReference type="HAMAP-Rule" id="MF_00191"/>
    </source>
</evidence>
<dbReference type="HAMAP" id="MF_00191">
    <property type="entry name" value="IspH"/>
    <property type="match status" value="1"/>
</dbReference>
<feature type="binding site" evidence="5">
    <location>
        <position position="64"/>
    </location>
    <ligand>
        <name>dimethylallyl diphosphate</name>
        <dbReference type="ChEBI" id="CHEBI:57623"/>
    </ligand>
</feature>
<feature type="binding site" evidence="5">
    <location>
        <position position="250"/>
    </location>
    <ligand>
        <name>isopentenyl diphosphate</name>
        <dbReference type="ChEBI" id="CHEBI:128769"/>
    </ligand>
</feature>
<comment type="pathway">
    <text evidence="5">Isoprenoid biosynthesis; dimethylallyl diphosphate biosynthesis; dimethylallyl diphosphate from (2E)-4-hydroxy-3-methylbutenyl diphosphate: step 1/1.</text>
</comment>
<comment type="catalytic activity">
    <reaction evidence="5">
        <text>dimethylallyl diphosphate + 2 oxidized [2Fe-2S]-[ferredoxin] + H2O = (2E)-4-hydroxy-3-methylbut-2-enyl diphosphate + 2 reduced [2Fe-2S]-[ferredoxin] + 2 H(+)</text>
        <dbReference type="Rhea" id="RHEA:24825"/>
        <dbReference type="Rhea" id="RHEA-COMP:10000"/>
        <dbReference type="Rhea" id="RHEA-COMP:10001"/>
        <dbReference type="ChEBI" id="CHEBI:15377"/>
        <dbReference type="ChEBI" id="CHEBI:15378"/>
        <dbReference type="ChEBI" id="CHEBI:33737"/>
        <dbReference type="ChEBI" id="CHEBI:33738"/>
        <dbReference type="ChEBI" id="CHEBI:57623"/>
        <dbReference type="ChEBI" id="CHEBI:128753"/>
        <dbReference type="EC" id="1.17.7.4"/>
    </reaction>
</comment>
<feature type="active site" description="Proton donor" evidence="5">
    <location>
        <position position="152"/>
    </location>
</feature>
<dbReference type="PANTHER" id="PTHR30426:SF0">
    <property type="entry name" value="4-HYDROXY-3-METHYLBUT-2-ENYL DIPHOSPHATE REDUCTASE"/>
    <property type="match status" value="1"/>
</dbReference>
<feature type="binding site" evidence="5">
    <location>
        <position position="35"/>
    </location>
    <ligand>
        <name>[4Fe-4S] cluster</name>
        <dbReference type="ChEBI" id="CHEBI:49883"/>
    </ligand>
</feature>
<organism evidence="7 8">
    <name type="scientific">Oricola thermophila</name>
    <dbReference type="NCBI Taxonomy" id="2742145"/>
    <lineage>
        <taxon>Bacteria</taxon>
        <taxon>Pseudomonadati</taxon>
        <taxon>Pseudomonadota</taxon>
        <taxon>Alphaproteobacteria</taxon>
        <taxon>Hyphomicrobiales</taxon>
        <taxon>Ahrensiaceae</taxon>
        <taxon>Oricola</taxon>
    </lineage>
</organism>
<feature type="binding site" evidence="5">
    <location>
        <position position="100"/>
    </location>
    <ligand>
        <name>(2E)-4-hydroxy-3-methylbut-2-enyl diphosphate</name>
        <dbReference type="ChEBI" id="CHEBI:128753"/>
    </ligand>
</feature>
<dbReference type="Gene3D" id="3.40.1010.20">
    <property type="entry name" value="4-hydroxy-3-methylbut-2-enyl diphosphate reductase, catalytic domain"/>
    <property type="match status" value="2"/>
</dbReference>
<dbReference type="PANTHER" id="PTHR30426">
    <property type="entry name" value="4-HYDROXY-3-METHYLBUT-2-ENYL DIPHOSPHATE REDUCTASE"/>
    <property type="match status" value="1"/>
</dbReference>
<feature type="binding site" evidence="5">
    <location>
        <position position="294"/>
    </location>
    <ligand>
        <name>(2E)-4-hydroxy-3-methylbut-2-enyl diphosphate</name>
        <dbReference type="ChEBI" id="CHEBI:128753"/>
    </ligand>
</feature>
<feature type="binding site" evidence="5">
    <location>
        <position position="64"/>
    </location>
    <ligand>
        <name>isopentenyl diphosphate</name>
        <dbReference type="ChEBI" id="CHEBI:128769"/>
    </ligand>
</feature>
<feature type="binding site" evidence="5">
    <location>
        <position position="250"/>
    </location>
    <ligand>
        <name>dimethylallyl diphosphate</name>
        <dbReference type="ChEBI" id="CHEBI:57623"/>
    </ligand>
</feature>
<dbReference type="GO" id="GO:0051745">
    <property type="term" value="F:4-hydroxy-3-methylbut-2-enyl diphosphate reductase activity"/>
    <property type="evidence" value="ECO:0007669"/>
    <property type="project" value="UniProtKB-UniRule"/>
</dbReference>
<evidence type="ECO:0000313" key="7">
    <source>
        <dbReference type="EMBL" id="QKV18872.1"/>
    </source>
</evidence>
<comment type="catalytic activity">
    <reaction evidence="5">
        <text>isopentenyl diphosphate + 2 oxidized [2Fe-2S]-[ferredoxin] + H2O = (2E)-4-hydroxy-3-methylbut-2-enyl diphosphate + 2 reduced [2Fe-2S]-[ferredoxin] + 2 H(+)</text>
        <dbReference type="Rhea" id="RHEA:24488"/>
        <dbReference type="Rhea" id="RHEA-COMP:10000"/>
        <dbReference type="Rhea" id="RHEA-COMP:10001"/>
        <dbReference type="ChEBI" id="CHEBI:15377"/>
        <dbReference type="ChEBI" id="CHEBI:15378"/>
        <dbReference type="ChEBI" id="CHEBI:33737"/>
        <dbReference type="ChEBI" id="CHEBI:33738"/>
        <dbReference type="ChEBI" id="CHEBI:128753"/>
        <dbReference type="ChEBI" id="CHEBI:128769"/>
        <dbReference type="EC" id="1.17.7.4"/>
    </reaction>
</comment>
<dbReference type="NCBIfam" id="NF002190">
    <property type="entry name" value="PRK01045.1-4"/>
    <property type="match status" value="1"/>
</dbReference>
<feature type="binding site" evidence="5">
    <location>
        <position position="251"/>
    </location>
    <ligand>
        <name>dimethylallyl diphosphate</name>
        <dbReference type="ChEBI" id="CHEBI:57623"/>
    </ligand>
</feature>
<keyword evidence="5 7" id="KW-0560">Oxidoreductase</keyword>
<feature type="binding site" evidence="5">
    <location>
        <position position="191"/>
    </location>
    <ligand>
        <name>(2E)-4-hydroxy-3-methylbut-2-enyl diphosphate</name>
        <dbReference type="ChEBI" id="CHEBI:128753"/>
    </ligand>
</feature>
<feature type="binding site" evidence="5">
    <location>
        <position position="100"/>
    </location>
    <ligand>
        <name>dimethylallyl diphosphate</name>
        <dbReference type="ChEBI" id="CHEBI:57623"/>
    </ligand>
</feature>
<evidence type="ECO:0000256" key="1">
    <source>
        <dbReference type="ARBA" id="ARBA00022485"/>
    </source>
</evidence>
<feature type="binding site" evidence="5">
    <location>
        <position position="100"/>
    </location>
    <ligand>
        <name>isopentenyl diphosphate</name>
        <dbReference type="ChEBI" id="CHEBI:128769"/>
    </ligand>
</feature>
<comment type="cofactor">
    <cofactor evidence="5">
        <name>[4Fe-4S] cluster</name>
        <dbReference type="ChEBI" id="CHEBI:49883"/>
    </cofactor>
    <text evidence="5">Binds 1 [4Fe-4S] cluster per subunit.</text>
</comment>
<dbReference type="GO" id="GO:0046872">
    <property type="term" value="F:metal ion binding"/>
    <property type="evidence" value="ECO:0007669"/>
    <property type="project" value="UniProtKB-KW"/>
</dbReference>
<comment type="function">
    <text evidence="5">Catalyzes the conversion of 1-hydroxy-2-methyl-2-(E)-butenyl 4-diphosphate (HMBPP) into a mixture of isopentenyl diphosphate (IPP) and dimethylallyl diphosphate (DMAPP). Acts in the terminal step of the DOXP/MEP pathway for isoprenoid precursor biosynthesis.</text>
</comment>
<feature type="binding site" evidence="5">
    <location>
        <position position="150"/>
    </location>
    <ligand>
        <name>(2E)-4-hydroxy-3-methylbut-2-enyl diphosphate</name>
        <dbReference type="ChEBI" id="CHEBI:128753"/>
    </ligand>
</feature>
<feature type="binding site" evidence="5">
    <location>
        <position position="122"/>
    </location>
    <ligand>
        <name>[4Fe-4S] cluster</name>
        <dbReference type="ChEBI" id="CHEBI:49883"/>
    </ligand>
</feature>
<feature type="binding site" evidence="5">
    <location>
        <position position="250"/>
    </location>
    <ligand>
        <name>(2E)-4-hydroxy-3-methylbut-2-enyl diphosphate</name>
        <dbReference type="ChEBI" id="CHEBI:128753"/>
    </ligand>
</feature>
<dbReference type="GO" id="GO:0050992">
    <property type="term" value="P:dimethylallyl diphosphate biosynthetic process"/>
    <property type="evidence" value="ECO:0007669"/>
    <property type="project" value="UniProtKB-UniRule"/>
</dbReference>
<dbReference type="InterPro" id="IPR003451">
    <property type="entry name" value="LytB/IspH"/>
</dbReference>
<feature type="binding site" evidence="5">
    <location>
        <position position="150"/>
    </location>
    <ligand>
        <name>isopentenyl diphosphate</name>
        <dbReference type="ChEBI" id="CHEBI:128769"/>
    </ligand>
</feature>
<keyword evidence="2 5" id="KW-0479">Metal-binding</keyword>
<feature type="binding site" evidence="5">
    <location>
        <position position="249"/>
    </location>
    <ligand>
        <name>isopentenyl diphosphate</name>
        <dbReference type="ChEBI" id="CHEBI:128769"/>
    </ligand>
</feature>
<dbReference type="NCBIfam" id="TIGR00216">
    <property type="entry name" value="ispH_lytB"/>
    <property type="match status" value="1"/>
</dbReference>
<dbReference type="UniPathway" id="UPA00059">
    <property type="reaction ID" value="UER00105"/>
</dbReference>
<feature type="binding site" evidence="5">
    <location>
        <position position="294"/>
    </location>
    <ligand>
        <name>dimethylallyl diphosphate</name>
        <dbReference type="ChEBI" id="CHEBI:57623"/>
    </ligand>
</feature>
<feature type="binding site" evidence="5">
    <location>
        <position position="150"/>
    </location>
    <ligand>
        <name>dimethylallyl diphosphate</name>
        <dbReference type="ChEBI" id="CHEBI:57623"/>
    </ligand>
</feature>
<feature type="binding site" evidence="5">
    <location>
        <position position="221"/>
    </location>
    <ligand>
        <name>[4Fe-4S] cluster</name>
        <dbReference type="ChEBI" id="CHEBI:49883"/>
    </ligand>
</feature>
<dbReference type="GO" id="GO:0016114">
    <property type="term" value="P:terpenoid biosynthetic process"/>
    <property type="evidence" value="ECO:0007669"/>
    <property type="project" value="UniProtKB-UniRule"/>
</dbReference>
<reference evidence="7 8" key="1">
    <citation type="submission" date="2020-06" db="EMBL/GenBank/DDBJ databases">
        <title>Oricola thermophila sp. nov. isolated from a tidal sediments.</title>
        <authorList>
            <person name="Kwon K.K."/>
            <person name="Yang S.-H."/>
            <person name="Park M.-J."/>
        </authorList>
    </citation>
    <scope>NUCLEOTIDE SEQUENCE [LARGE SCALE GENOMIC DNA]</scope>
    <source>
        <strain evidence="7 8">MEBiC13590</strain>
    </source>
</reference>
<evidence type="ECO:0000256" key="2">
    <source>
        <dbReference type="ARBA" id="ARBA00022723"/>
    </source>
</evidence>
<protein>
    <recommendedName>
        <fullName evidence="5">4-hydroxy-3-methylbut-2-enyl diphosphate reductase</fullName>
        <shortName evidence="5">HMBPP reductase</shortName>
        <ecNumber evidence="5">1.17.7.4</ecNumber>
    </recommendedName>
</protein>
<feature type="region of interest" description="Disordered" evidence="6">
    <location>
        <begin position="1"/>
        <end position="24"/>
    </location>
</feature>
<gene>
    <name evidence="5 7" type="primary">ispH</name>
    <name evidence="7" type="ORF">HTY61_10630</name>
</gene>
<feature type="binding site" evidence="5">
    <location>
        <position position="251"/>
    </location>
    <ligand>
        <name>(2E)-4-hydroxy-3-methylbut-2-enyl diphosphate</name>
        <dbReference type="ChEBI" id="CHEBI:128753"/>
    </ligand>
</feature>
<dbReference type="UniPathway" id="UPA00056">
    <property type="reaction ID" value="UER00097"/>
</dbReference>
<dbReference type="Proteomes" id="UP000509367">
    <property type="component" value="Chromosome"/>
</dbReference>
<dbReference type="AlphaFoldDB" id="A0A6N1VHS3"/>
<proteinExistence type="inferred from homology"/>
<evidence type="ECO:0000256" key="3">
    <source>
        <dbReference type="ARBA" id="ARBA00023004"/>
    </source>
</evidence>
<dbReference type="EMBL" id="CP054836">
    <property type="protein sequence ID" value="QKV18872.1"/>
    <property type="molecule type" value="Genomic_DNA"/>
</dbReference>